<comment type="subcellular location">
    <subcellularLocation>
        <location evidence="1">Mitochondrion</location>
    </subcellularLocation>
</comment>
<dbReference type="PANTHER" id="PTHR48277:SF1">
    <property type="entry name" value="MITOCHONDRIAL RIBOSOMAL PROTEIN S5"/>
    <property type="match status" value="1"/>
</dbReference>
<gene>
    <name evidence="11" type="ORF">OCBIM_22012437mg</name>
</gene>
<dbReference type="InterPro" id="IPR005324">
    <property type="entry name" value="Ribosomal_uS5_C"/>
</dbReference>
<sequence length="422" mass="48382">MASTILCAVRTSFSVLRPLQTCHSPSMLPLQNARYLPILVNLTDIRFSSFFKRLPADRLWESVGGVSNAGRKKGRGRGRKRKVDLHIGQILGDGQQQMVWPGLNAPVMKGKKLLNVESLPPNPDRKEQIQKVRDRFQRSRHIKIPALQRGWTGRRMPGMSIGPPDPLDDFTFEGFDTRVLELKTVSNMTATLGRKQSYSAFVVTGNKNGLAGFAKGRSASAKDALRKAKNKAALRLRYIERFEDHTLWHNIFCQYYAVKIFAKKRPKGFGLRCHRVLKTICQVIGIENMYAKVDSHSKNTQCITKAFFDGLLKQETHQELADRMNMHLVELRNEREYFPNVVASPSDGKILDVSPVNVDLDFSQLYYGGKRQLQKKKSRSNDNKNPLMRRKLWLNYKNRNQYQSRLDRIVLGFEEPGNQQHK</sequence>
<keyword evidence="5 8" id="KW-0687">Ribonucleoprotein</keyword>
<dbReference type="GO" id="GO:0003735">
    <property type="term" value="F:structural constituent of ribosome"/>
    <property type="evidence" value="ECO:0007669"/>
    <property type="project" value="UniProtKB-UniRule"/>
</dbReference>
<protein>
    <recommendedName>
        <fullName evidence="6">Small ribosomal subunit protein uS5m</fullName>
    </recommendedName>
    <alternativeName>
        <fullName evidence="7">28S ribosomal protein S5, mitochondrial</fullName>
    </alternativeName>
</protein>
<dbReference type="FunFam" id="3.30.230.10:FF:000002">
    <property type="entry name" value="30S ribosomal protein S5"/>
    <property type="match status" value="1"/>
</dbReference>
<dbReference type="OMA" id="LICHRAI"/>
<dbReference type="GO" id="GO:0005763">
    <property type="term" value="C:mitochondrial small ribosomal subunit"/>
    <property type="evidence" value="ECO:0007669"/>
    <property type="project" value="UniProtKB-ARBA"/>
</dbReference>
<dbReference type="EMBL" id="KQ417911">
    <property type="protein sequence ID" value="KOF89882.1"/>
    <property type="molecule type" value="Genomic_DNA"/>
</dbReference>
<dbReference type="AlphaFoldDB" id="A0A0L8HKY9"/>
<dbReference type="GO" id="GO:0006412">
    <property type="term" value="P:translation"/>
    <property type="evidence" value="ECO:0007669"/>
    <property type="project" value="InterPro"/>
</dbReference>
<dbReference type="InterPro" id="IPR014721">
    <property type="entry name" value="Ribsml_uS5_D2-typ_fold_subgr"/>
</dbReference>
<evidence type="ECO:0000256" key="7">
    <source>
        <dbReference type="ARBA" id="ARBA00041606"/>
    </source>
</evidence>
<dbReference type="STRING" id="37653.A0A0L8HKY9"/>
<name>A0A0L8HKY9_OCTBM</name>
<dbReference type="GO" id="GO:0003723">
    <property type="term" value="F:RNA binding"/>
    <property type="evidence" value="ECO:0007669"/>
    <property type="project" value="InterPro"/>
</dbReference>
<dbReference type="KEGG" id="obi:106870029"/>
<evidence type="ECO:0000256" key="4">
    <source>
        <dbReference type="ARBA" id="ARBA00023128"/>
    </source>
</evidence>
<feature type="domain" description="S5 DRBM" evidence="10">
    <location>
        <begin position="175"/>
        <end position="239"/>
    </location>
</feature>
<dbReference type="FunFam" id="3.30.160.20:FF:000022">
    <property type="entry name" value="28S ribosomal protein S5, mitochondrial"/>
    <property type="match status" value="1"/>
</dbReference>
<dbReference type="InterPro" id="IPR020568">
    <property type="entry name" value="Ribosomal_Su5_D2-typ_SF"/>
</dbReference>
<dbReference type="InterPro" id="IPR018192">
    <property type="entry name" value="Ribosomal_uS5_N_CS"/>
</dbReference>
<evidence type="ECO:0000256" key="3">
    <source>
        <dbReference type="ARBA" id="ARBA00022980"/>
    </source>
</evidence>
<evidence type="ECO:0000256" key="9">
    <source>
        <dbReference type="RuleBase" id="RU003823"/>
    </source>
</evidence>
<dbReference type="GO" id="GO:0005743">
    <property type="term" value="C:mitochondrial inner membrane"/>
    <property type="evidence" value="ECO:0007669"/>
    <property type="project" value="UniProtKB-ARBA"/>
</dbReference>
<dbReference type="Pfam" id="PF03719">
    <property type="entry name" value="Ribosomal_S5_C"/>
    <property type="match status" value="1"/>
</dbReference>
<evidence type="ECO:0000256" key="5">
    <source>
        <dbReference type="ARBA" id="ARBA00023274"/>
    </source>
</evidence>
<accession>A0A0L8HKY9</accession>
<dbReference type="InterPro" id="IPR013810">
    <property type="entry name" value="Ribosomal_uS5_N"/>
</dbReference>
<keyword evidence="3 8" id="KW-0689">Ribosomal protein</keyword>
<evidence type="ECO:0000256" key="6">
    <source>
        <dbReference type="ARBA" id="ARBA00039335"/>
    </source>
</evidence>
<dbReference type="InterPro" id="IPR000851">
    <property type="entry name" value="Ribosomal_uS5"/>
</dbReference>
<dbReference type="Pfam" id="PF21251">
    <property type="entry name" value="Ribosomal_uS5m_N"/>
    <property type="match status" value="1"/>
</dbReference>
<dbReference type="Pfam" id="PF00333">
    <property type="entry name" value="Ribosomal_S5"/>
    <property type="match status" value="1"/>
</dbReference>
<evidence type="ECO:0000313" key="11">
    <source>
        <dbReference type="EMBL" id="KOF89882.1"/>
    </source>
</evidence>
<evidence type="ECO:0000256" key="8">
    <source>
        <dbReference type="PROSITE-ProRule" id="PRU00268"/>
    </source>
</evidence>
<dbReference type="SUPFAM" id="SSF54768">
    <property type="entry name" value="dsRNA-binding domain-like"/>
    <property type="match status" value="1"/>
</dbReference>
<dbReference type="Gene3D" id="3.30.230.10">
    <property type="match status" value="1"/>
</dbReference>
<comment type="similarity">
    <text evidence="2 9">Belongs to the universal ribosomal protein uS5 family.</text>
</comment>
<reference evidence="11" key="1">
    <citation type="submission" date="2015-07" db="EMBL/GenBank/DDBJ databases">
        <title>MeaNS - Measles Nucleotide Surveillance Program.</title>
        <authorList>
            <person name="Tran T."/>
            <person name="Druce J."/>
        </authorList>
    </citation>
    <scope>NUCLEOTIDE SEQUENCE</scope>
    <source>
        <strain evidence="11">UCB-OBI-ISO-001</strain>
        <tissue evidence="11">Gonad</tissue>
    </source>
</reference>
<evidence type="ECO:0000256" key="2">
    <source>
        <dbReference type="ARBA" id="ARBA00008945"/>
    </source>
</evidence>
<proteinExistence type="inferred from homology"/>
<dbReference type="SUPFAM" id="SSF54211">
    <property type="entry name" value="Ribosomal protein S5 domain 2-like"/>
    <property type="match status" value="1"/>
</dbReference>
<dbReference type="PANTHER" id="PTHR48277">
    <property type="entry name" value="MITOCHONDRIAL RIBOSOMAL PROTEIN S5"/>
    <property type="match status" value="1"/>
</dbReference>
<dbReference type="InterPro" id="IPR048584">
    <property type="entry name" value="Ribosomal_uS5m_N"/>
</dbReference>
<dbReference type="Gene3D" id="3.30.160.20">
    <property type="match status" value="1"/>
</dbReference>
<keyword evidence="4" id="KW-0496">Mitochondrion</keyword>
<evidence type="ECO:0000256" key="1">
    <source>
        <dbReference type="ARBA" id="ARBA00004173"/>
    </source>
</evidence>
<organism evidence="11">
    <name type="scientific">Octopus bimaculoides</name>
    <name type="common">California two-spotted octopus</name>
    <dbReference type="NCBI Taxonomy" id="37653"/>
    <lineage>
        <taxon>Eukaryota</taxon>
        <taxon>Metazoa</taxon>
        <taxon>Spiralia</taxon>
        <taxon>Lophotrochozoa</taxon>
        <taxon>Mollusca</taxon>
        <taxon>Cephalopoda</taxon>
        <taxon>Coleoidea</taxon>
        <taxon>Octopodiformes</taxon>
        <taxon>Octopoda</taxon>
        <taxon>Incirrata</taxon>
        <taxon>Octopodidae</taxon>
        <taxon>Octopus</taxon>
    </lineage>
</organism>
<dbReference type="PROSITE" id="PS00585">
    <property type="entry name" value="RIBOSOMAL_S5"/>
    <property type="match status" value="1"/>
</dbReference>
<dbReference type="PROSITE" id="PS50881">
    <property type="entry name" value="S5_DSRBD"/>
    <property type="match status" value="1"/>
</dbReference>
<dbReference type="OrthoDB" id="309483at2759"/>
<evidence type="ECO:0000259" key="10">
    <source>
        <dbReference type="PROSITE" id="PS50881"/>
    </source>
</evidence>